<keyword evidence="2" id="KW-1185">Reference proteome</keyword>
<proteinExistence type="predicted"/>
<evidence type="ECO:0000313" key="2">
    <source>
        <dbReference type="Proteomes" id="UP001470230"/>
    </source>
</evidence>
<comment type="caution">
    <text evidence="1">The sequence shown here is derived from an EMBL/GenBank/DDBJ whole genome shotgun (WGS) entry which is preliminary data.</text>
</comment>
<dbReference type="EMBL" id="JAPFFF010000003">
    <property type="protein sequence ID" value="KAK8893735.1"/>
    <property type="molecule type" value="Genomic_DNA"/>
</dbReference>
<reference evidence="1 2" key="1">
    <citation type="submission" date="2024-04" db="EMBL/GenBank/DDBJ databases">
        <title>Tritrichomonas musculus Genome.</title>
        <authorList>
            <person name="Alves-Ferreira E."/>
            <person name="Grigg M."/>
            <person name="Lorenzi H."/>
            <person name="Galac M."/>
        </authorList>
    </citation>
    <scope>NUCLEOTIDE SEQUENCE [LARGE SCALE GENOMIC DNA]</scope>
    <source>
        <strain evidence="1 2">EAF2021</strain>
    </source>
</reference>
<protein>
    <submittedName>
        <fullName evidence="1">Uncharacterized protein</fullName>
    </submittedName>
</protein>
<sequence length="332" mass="38224">MPPLLNFIITHPERCFKVIRPLSEGPYENLEDRDQILSFIQSGEVENPEHRILIDESTIEKLCNSCNRMNEKLNESLCSFTNVLSEKYSNCTTVSELNDWLSKITLLRVNTSQGIQQFYQSLSQLSEFEIQEARDQNIISIVQNIETIVKQGGVMPDCSFRPFDVLIEHPMHYYTEASNFDQISINDSCLIGKFTHEDIGYLMKQMETVLRDVVNYFELTKNDAVCQPILARMRDADEDPDNFEEFKYVTDTFGNKALSVFEINFVTSFPVVIGVSMKGLFLKKREILLILIECIIGFQMELILVELVCINVLAQCSGYMVNLQSYINRIVL</sequence>
<evidence type="ECO:0000313" key="1">
    <source>
        <dbReference type="EMBL" id="KAK8893735.1"/>
    </source>
</evidence>
<name>A0ABR2KUS7_9EUKA</name>
<dbReference type="Proteomes" id="UP001470230">
    <property type="component" value="Unassembled WGS sequence"/>
</dbReference>
<organism evidence="1 2">
    <name type="scientific">Tritrichomonas musculus</name>
    <dbReference type="NCBI Taxonomy" id="1915356"/>
    <lineage>
        <taxon>Eukaryota</taxon>
        <taxon>Metamonada</taxon>
        <taxon>Parabasalia</taxon>
        <taxon>Tritrichomonadida</taxon>
        <taxon>Tritrichomonadidae</taxon>
        <taxon>Tritrichomonas</taxon>
    </lineage>
</organism>
<accession>A0ABR2KUS7</accession>
<gene>
    <name evidence="1" type="ORF">M9Y10_022164</name>
</gene>